<evidence type="ECO:0000313" key="1">
    <source>
        <dbReference type="EMBL" id="MDC3423462.1"/>
    </source>
</evidence>
<dbReference type="RefSeq" id="WP_272435158.1">
    <property type="nucleotide sequence ID" value="NZ_JAMQKB010000001.1"/>
</dbReference>
<organism evidence="1 2">
    <name type="scientific">Terrihalobacillus insolitus</name>
    <dbReference type="NCBI Taxonomy" id="2950438"/>
    <lineage>
        <taxon>Bacteria</taxon>
        <taxon>Bacillati</taxon>
        <taxon>Bacillota</taxon>
        <taxon>Bacilli</taxon>
        <taxon>Bacillales</taxon>
        <taxon>Bacillaceae</taxon>
        <taxon>Terrihalobacillus</taxon>
    </lineage>
</organism>
<dbReference type="AlphaFoldDB" id="A0A9X3WNW3"/>
<sequence length="68" mass="7621">MGEADITLLIMQIYRDLILIISSSLSMEKNKTLSKLTIFTRGGCDIIPITKTNETDNQSKMGKKNRMG</sequence>
<gene>
    <name evidence="1" type="ORF">NC797_02945</name>
</gene>
<comment type="caution">
    <text evidence="1">The sequence shown here is derived from an EMBL/GenBank/DDBJ whole genome shotgun (WGS) entry which is preliminary data.</text>
</comment>
<name>A0A9X3WNW3_9BACI</name>
<accession>A0A9X3WNW3</accession>
<reference evidence="1" key="1">
    <citation type="submission" date="2022-06" db="EMBL/GenBank/DDBJ databases">
        <title>Aquibacillus sp. a new bacterium isolated from soil saline samples.</title>
        <authorList>
            <person name="Galisteo C."/>
            <person name="De La Haba R."/>
            <person name="Sanchez-Porro C."/>
            <person name="Ventosa A."/>
        </authorList>
    </citation>
    <scope>NUCLEOTIDE SEQUENCE</scope>
    <source>
        <strain evidence="1">3ASR75-11</strain>
    </source>
</reference>
<dbReference type="EMBL" id="JAMQKB010000001">
    <property type="protein sequence ID" value="MDC3423462.1"/>
    <property type="molecule type" value="Genomic_DNA"/>
</dbReference>
<keyword evidence="2" id="KW-1185">Reference proteome</keyword>
<evidence type="ECO:0000313" key="2">
    <source>
        <dbReference type="Proteomes" id="UP001145050"/>
    </source>
</evidence>
<protein>
    <submittedName>
        <fullName evidence="1">Uncharacterized protein</fullName>
    </submittedName>
</protein>
<proteinExistence type="predicted"/>
<dbReference type="Proteomes" id="UP001145050">
    <property type="component" value="Unassembled WGS sequence"/>
</dbReference>